<dbReference type="SUPFAM" id="SSF53335">
    <property type="entry name" value="S-adenosyl-L-methionine-dependent methyltransferases"/>
    <property type="match status" value="1"/>
</dbReference>
<sequence length="372" mass="41792">MSRDDASAPAIPGVERSPKSPRVGSPTSDTTSRANSTSPAPAAVIQADEGLGADEDEFVAVAVNGDAASFWSDTTSLQSRAMLHAWENGRRYHRYRHARYPIPNDETEQAREDMLHAMMLEVTDGKLFFAPIEHLAKVIDLGTGTGIWAVDVGDQYPGAEVLGVDMSPTQSRWVPPNVHFVNDDLREAWHDGDNWDLVHLRHMVPILEDPVALLRKAYDHIRPGGWLELQDVDGQVHCDDGTLPQRWPLTRFTELMVEAFATYDGNARAAVFGRQYLEQAGFINIQHHTRKLPYGTWARDQTMRLVGMYYRAACEEFFPVVGAMHLPRLGWSENEMQALFAQCRAAMRDPKVHAYGLMHFWSGQRPVTDVTQ</sequence>
<protein>
    <submittedName>
        <fullName evidence="3">S-adenosyl-L-methionine-dependent methyltransferase</fullName>
    </submittedName>
</protein>
<accession>A0A8K0T8E9</accession>
<organism evidence="3 4">
    <name type="scientific">Plectosphaerella cucumerina</name>
    <dbReference type="NCBI Taxonomy" id="40658"/>
    <lineage>
        <taxon>Eukaryota</taxon>
        <taxon>Fungi</taxon>
        <taxon>Dikarya</taxon>
        <taxon>Ascomycota</taxon>
        <taxon>Pezizomycotina</taxon>
        <taxon>Sordariomycetes</taxon>
        <taxon>Hypocreomycetidae</taxon>
        <taxon>Glomerellales</taxon>
        <taxon>Plectosphaerellaceae</taxon>
        <taxon>Plectosphaerella</taxon>
    </lineage>
</organism>
<dbReference type="AlphaFoldDB" id="A0A8K0T8E9"/>
<dbReference type="CDD" id="cd02440">
    <property type="entry name" value="AdoMet_MTases"/>
    <property type="match status" value="1"/>
</dbReference>
<dbReference type="Pfam" id="PF13489">
    <property type="entry name" value="Methyltransf_23"/>
    <property type="match status" value="1"/>
</dbReference>
<dbReference type="EMBL" id="JAGPXD010000005">
    <property type="protein sequence ID" value="KAH7353833.1"/>
    <property type="molecule type" value="Genomic_DNA"/>
</dbReference>
<dbReference type="Proteomes" id="UP000813385">
    <property type="component" value="Unassembled WGS sequence"/>
</dbReference>
<dbReference type="InterPro" id="IPR029063">
    <property type="entry name" value="SAM-dependent_MTases_sf"/>
</dbReference>
<comment type="caution">
    <text evidence="3">The sequence shown here is derived from an EMBL/GenBank/DDBJ whole genome shotgun (WGS) entry which is preliminary data.</text>
</comment>
<dbReference type="GO" id="GO:0008168">
    <property type="term" value="F:methyltransferase activity"/>
    <property type="evidence" value="ECO:0007669"/>
    <property type="project" value="UniProtKB-KW"/>
</dbReference>
<keyword evidence="4" id="KW-1185">Reference proteome</keyword>
<keyword evidence="3" id="KW-0489">Methyltransferase</keyword>
<feature type="compositionally biased region" description="Polar residues" evidence="2">
    <location>
        <begin position="25"/>
        <end position="39"/>
    </location>
</feature>
<evidence type="ECO:0000313" key="3">
    <source>
        <dbReference type="EMBL" id="KAH7353833.1"/>
    </source>
</evidence>
<gene>
    <name evidence="3" type="ORF">B0T11DRAFT_300907</name>
</gene>
<evidence type="ECO:0000313" key="4">
    <source>
        <dbReference type="Proteomes" id="UP000813385"/>
    </source>
</evidence>
<comment type="similarity">
    <text evidence="1">Belongs to the methyltransferase superfamily. LaeA methyltransferase family.</text>
</comment>
<evidence type="ECO:0000256" key="1">
    <source>
        <dbReference type="ARBA" id="ARBA00038158"/>
    </source>
</evidence>
<dbReference type="Gene3D" id="3.40.50.150">
    <property type="entry name" value="Vaccinia Virus protein VP39"/>
    <property type="match status" value="1"/>
</dbReference>
<reference evidence="3" key="1">
    <citation type="journal article" date="2021" name="Nat. Commun.">
        <title>Genetic determinants of endophytism in the Arabidopsis root mycobiome.</title>
        <authorList>
            <person name="Mesny F."/>
            <person name="Miyauchi S."/>
            <person name="Thiergart T."/>
            <person name="Pickel B."/>
            <person name="Atanasova L."/>
            <person name="Karlsson M."/>
            <person name="Huettel B."/>
            <person name="Barry K.W."/>
            <person name="Haridas S."/>
            <person name="Chen C."/>
            <person name="Bauer D."/>
            <person name="Andreopoulos W."/>
            <person name="Pangilinan J."/>
            <person name="LaButti K."/>
            <person name="Riley R."/>
            <person name="Lipzen A."/>
            <person name="Clum A."/>
            <person name="Drula E."/>
            <person name="Henrissat B."/>
            <person name="Kohler A."/>
            <person name="Grigoriev I.V."/>
            <person name="Martin F.M."/>
            <person name="Hacquard S."/>
        </authorList>
    </citation>
    <scope>NUCLEOTIDE SEQUENCE</scope>
    <source>
        <strain evidence="3">MPI-CAGE-AT-0016</strain>
    </source>
</reference>
<dbReference type="OrthoDB" id="184880at2759"/>
<feature type="region of interest" description="Disordered" evidence="2">
    <location>
        <begin position="1"/>
        <end position="41"/>
    </location>
</feature>
<dbReference type="GO" id="GO:0032259">
    <property type="term" value="P:methylation"/>
    <property type="evidence" value="ECO:0007669"/>
    <property type="project" value="UniProtKB-KW"/>
</dbReference>
<dbReference type="PANTHER" id="PTHR43591:SF10">
    <property type="entry name" value="ABC TRANSMEMBRANE TYPE-1 DOMAIN-CONTAINING PROTEIN-RELATED"/>
    <property type="match status" value="1"/>
</dbReference>
<dbReference type="PANTHER" id="PTHR43591">
    <property type="entry name" value="METHYLTRANSFERASE"/>
    <property type="match status" value="1"/>
</dbReference>
<proteinExistence type="inferred from homology"/>
<name>A0A8K0T8E9_9PEZI</name>
<keyword evidence="3" id="KW-0808">Transferase</keyword>
<evidence type="ECO:0000256" key="2">
    <source>
        <dbReference type="SAM" id="MobiDB-lite"/>
    </source>
</evidence>